<keyword evidence="1" id="KW-0812">Transmembrane</keyword>
<dbReference type="Proteomes" id="UP000069906">
    <property type="component" value="Plasmid pHSR2-01"/>
</dbReference>
<name>A0A0F7PGM9_9EURY</name>
<reference evidence="3 4" key="3">
    <citation type="journal article" date="2016" name="Stand. Genomic Sci.">
        <title>Complete genome sequence of 'Halanaeroarchaeum sulfurireducens' M27-SA2, a sulfur-reducing and acetate-oxidizing haloarchaeon from the deep-sea hypersaline anoxic lake Medee.</title>
        <authorList>
            <person name="Messina E."/>
            <person name="Sorokin D.Y."/>
            <person name="Kublanov I.V."/>
            <person name="Toshchakov S."/>
            <person name="Lopatina A."/>
            <person name="Arcadi E."/>
            <person name="Smedile F."/>
            <person name="La Spada G."/>
            <person name="La Cono V."/>
            <person name="Yakimov M.M."/>
        </authorList>
    </citation>
    <scope>NUCLEOTIDE SEQUENCE [LARGE SCALE GENOMIC DNA]</scope>
    <source>
        <strain evidence="3 4">M27-SA2</strain>
        <plasmid evidence="4">Plasmid pM27-SA2-01</plasmid>
        <plasmid evidence="3">pM27-SA2-01</plasmid>
    </source>
</reference>
<keyword evidence="2" id="KW-0614">Plasmid</keyword>
<geneLocation type="plasmid" evidence="2 5">
    <name>pHSR2-01</name>
</geneLocation>
<reference evidence="4" key="2">
    <citation type="submission" date="2015-05" db="EMBL/GenBank/DDBJ databases">
        <title>Complete genome sequence of Halanaeroarchaeum sulfurireducens type strain M27-SA2, a sulfate-reducer haloarchaeon from marine anoxic lake Medee.</title>
        <authorList>
            <person name="Messina E."/>
            <person name="Kublanov I.V."/>
            <person name="Toshchakov S."/>
            <person name="Arcadi E."/>
            <person name="La Spada G."/>
            <person name="La Cono V."/>
            <person name="Yakimov M.M."/>
        </authorList>
    </citation>
    <scope>NUCLEOTIDE SEQUENCE [LARGE SCALE GENOMIC DNA]</scope>
    <source>
        <strain evidence="4">M27-SA2</strain>
        <plasmid evidence="4">Plasmid pM27-SA2-01</plasmid>
    </source>
</reference>
<dbReference type="KEGG" id="hsu:HLASF_3088"/>
<dbReference type="AlphaFoldDB" id="A0A0F7PGM9"/>
<proteinExistence type="predicted"/>
<organism evidence="2 5">
    <name type="scientific">Halanaeroarchaeum sulfurireducens</name>
    <dbReference type="NCBI Taxonomy" id="1604004"/>
    <lineage>
        <taxon>Archaea</taxon>
        <taxon>Methanobacteriati</taxon>
        <taxon>Methanobacteriota</taxon>
        <taxon>Stenosarchaea group</taxon>
        <taxon>Halobacteria</taxon>
        <taxon>Halobacteriales</taxon>
        <taxon>Halobacteriaceae</taxon>
        <taxon>Halanaeroarchaeum</taxon>
    </lineage>
</organism>
<dbReference type="KEGG" id="hsf:HLASA_3090"/>
<reference evidence="2 5" key="1">
    <citation type="submission" date="2014-06" db="EMBL/GenBank/DDBJ databases">
        <title>Secret life of haloarchaea: discovery of obligatory anaerobic haloarchaea growing by dissimilatory sulfur reduction.</title>
        <authorList>
            <person name="Sorokin D.Y."/>
            <person name="Kublanov I.V."/>
            <person name="Gavrilov S.N."/>
            <person name="Ferrer M."/>
            <person name="Golyshin P.N."/>
            <person name="Messina E."/>
            <person name="La Cono V."/>
            <person name="Yakimov M.M."/>
        </authorList>
    </citation>
    <scope>NUCLEOTIDE SEQUENCE [LARGE SCALE GENOMIC DNA]</scope>
    <source>
        <strain evidence="2 5">HSR2</strain>
        <plasmid evidence="2 5">pHSR2-01</plasmid>
    </source>
</reference>
<accession>A0A0F7PGM9</accession>
<evidence type="ECO:0000313" key="2">
    <source>
        <dbReference type="EMBL" id="AKH98714.1"/>
    </source>
</evidence>
<dbReference type="EMBL" id="CP008875">
    <property type="protein sequence ID" value="AKH98714.1"/>
    <property type="molecule type" value="Genomic_DNA"/>
</dbReference>
<keyword evidence="1" id="KW-0472">Membrane</keyword>
<evidence type="ECO:0000313" key="5">
    <source>
        <dbReference type="Proteomes" id="UP000069906"/>
    </source>
</evidence>
<evidence type="ECO:0000313" key="4">
    <source>
        <dbReference type="Proteomes" id="UP000060390"/>
    </source>
</evidence>
<keyword evidence="5" id="KW-1185">Reference proteome</keyword>
<dbReference type="Proteomes" id="UP000060390">
    <property type="component" value="Plasmid pM27-SA2-01"/>
</dbReference>
<feature type="transmembrane region" description="Helical" evidence="1">
    <location>
        <begin position="58"/>
        <end position="76"/>
    </location>
</feature>
<keyword evidence="1" id="KW-1133">Transmembrane helix</keyword>
<gene>
    <name evidence="3" type="ORF">HLASA_3090</name>
    <name evidence="2" type="ORF">HLASF_3088</name>
</gene>
<feature type="transmembrane region" description="Helical" evidence="1">
    <location>
        <begin position="12"/>
        <end position="38"/>
    </location>
</feature>
<evidence type="ECO:0000256" key="1">
    <source>
        <dbReference type="SAM" id="Phobius"/>
    </source>
</evidence>
<sequence>MTNDHAYRRYYCLRMAAVLFVPIFITTIVSGVLIHYFWGGLVLIPLPGEAGGTAPAACTRYINTVVTLVFLGQIYLGRLATPDGKKSNQHERYTR</sequence>
<geneLocation type="plasmid" evidence="3 4">
    <name>pM27-SA2-01</name>
</geneLocation>
<dbReference type="EMBL" id="CP011565">
    <property type="protein sequence ID" value="ALG83158.1"/>
    <property type="molecule type" value="Genomic_DNA"/>
</dbReference>
<evidence type="ECO:0000313" key="3">
    <source>
        <dbReference type="EMBL" id="ALG83158.1"/>
    </source>
</evidence>
<dbReference type="HOGENOM" id="CLU_2366095_0_0_2"/>
<protein>
    <submittedName>
        <fullName evidence="2">Putative metal ion permease</fullName>
    </submittedName>
</protein>